<sequence length="51" mass="6079">MKTQLHLQKKGFVNFIQNAIDLYVHYVVIRETYKKHVLKKEVKNVSKHAVN</sequence>
<comment type="caution">
    <text evidence="1">The sequence shown here is derived from an EMBL/GenBank/DDBJ whole genome shotgun (WGS) entry which is preliminary data.</text>
</comment>
<evidence type="ECO:0000313" key="2">
    <source>
        <dbReference type="Proteomes" id="UP001156141"/>
    </source>
</evidence>
<dbReference type="RefSeq" id="WP_240574690.1">
    <property type="nucleotide sequence ID" value="NZ_CP136709.1"/>
</dbReference>
<gene>
    <name evidence="1" type="ORF">MKW35_13380</name>
</gene>
<accession>A0ABS9RL38</accession>
<reference evidence="1" key="1">
    <citation type="submission" date="2022-02" db="EMBL/GenBank/DDBJ databases">
        <title>Aestuariibaculum sp., a marine bacterium isolated from sediment in Guangxi.</title>
        <authorList>
            <person name="Ying J."/>
        </authorList>
    </citation>
    <scope>NUCLEOTIDE SEQUENCE</scope>
    <source>
        <strain evidence="1">L182</strain>
    </source>
</reference>
<evidence type="ECO:0000313" key="1">
    <source>
        <dbReference type="EMBL" id="MCH4553612.1"/>
    </source>
</evidence>
<keyword evidence="2" id="KW-1185">Reference proteome</keyword>
<proteinExistence type="predicted"/>
<dbReference type="EMBL" id="JAKVQD010000006">
    <property type="protein sequence ID" value="MCH4553612.1"/>
    <property type="molecule type" value="Genomic_DNA"/>
</dbReference>
<dbReference type="Proteomes" id="UP001156141">
    <property type="component" value="Unassembled WGS sequence"/>
</dbReference>
<name>A0ABS9RL38_9FLAO</name>
<protein>
    <submittedName>
        <fullName evidence="1">Uncharacterized protein</fullName>
    </submittedName>
</protein>
<organism evidence="1 2">
    <name type="scientific">Aestuariibaculum lutulentum</name>
    <dbReference type="NCBI Taxonomy" id="2920935"/>
    <lineage>
        <taxon>Bacteria</taxon>
        <taxon>Pseudomonadati</taxon>
        <taxon>Bacteroidota</taxon>
        <taxon>Flavobacteriia</taxon>
        <taxon>Flavobacteriales</taxon>
        <taxon>Flavobacteriaceae</taxon>
    </lineage>
</organism>